<reference evidence="1 2" key="1">
    <citation type="journal article" date="2011" name="J. Genet. Genomics">
        <title>Unraveling the Acidithiobacillus caldus complete genome and its central metabolisms for carbon assimilation.</title>
        <authorList>
            <person name="You X.Y."/>
            <person name="Guo X."/>
            <person name="Zheng H.J."/>
            <person name="Zhang M.J."/>
            <person name="Liu L.J."/>
            <person name="Zhu Y.Q."/>
            <person name="Zhu B."/>
            <person name="Wang S.Y."/>
            <person name="Zhao G.P."/>
            <person name="Poetsch A."/>
            <person name="Jiang C.Y."/>
            <person name="Liu S.J."/>
        </authorList>
    </citation>
    <scope>NUCLEOTIDE SEQUENCE [LARGE SCALE GENOMIC DNA]</scope>
    <source>
        <strain evidence="1 2">SM-1</strain>
    </source>
</reference>
<proteinExistence type="predicted"/>
<dbReference type="AlphaFoldDB" id="F9ZLA5"/>
<gene>
    <name evidence="1" type="ordered locus">Atc_1042</name>
</gene>
<dbReference type="HOGENOM" id="CLU_3412305_0_0_6"/>
<keyword evidence="2" id="KW-1185">Reference proteome</keyword>
<name>F9ZLA5_ACICS</name>
<dbReference type="KEGG" id="acu:Atc_1042"/>
<sequence>MRHPALLSIGAIIDSFLCLVSKEIVFSL</sequence>
<evidence type="ECO:0000313" key="1">
    <source>
        <dbReference type="EMBL" id="AEK57691.1"/>
    </source>
</evidence>
<protein>
    <submittedName>
        <fullName evidence="1">Uncharacterized protein</fullName>
    </submittedName>
</protein>
<accession>F9ZLA5</accession>
<dbReference type="Proteomes" id="UP000006135">
    <property type="component" value="Chromosome"/>
</dbReference>
<organism evidence="1 2">
    <name type="scientific">Acidithiobacillus caldus (strain SM-1)</name>
    <dbReference type="NCBI Taxonomy" id="990288"/>
    <lineage>
        <taxon>Bacteria</taxon>
        <taxon>Pseudomonadati</taxon>
        <taxon>Pseudomonadota</taxon>
        <taxon>Acidithiobacillia</taxon>
        <taxon>Acidithiobacillales</taxon>
        <taxon>Acidithiobacillaceae</taxon>
        <taxon>Acidithiobacillus</taxon>
    </lineage>
</organism>
<evidence type="ECO:0000313" key="2">
    <source>
        <dbReference type="Proteomes" id="UP000006135"/>
    </source>
</evidence>
<dbReference type="EMBL" id="CP002573">
    <property type="protein sequence ID" value="AEK57691.1"/>
    <property type="molecule type" value="Genomic_DNA"/>
</dbReference>